<evidence type="ECO:0000256" key="2">
    <source>
        <dbReference type="SAM" id="SignalP"/>
    </source>
</evidence>
<dbReference type="NCBIfam" id="TIGR01554">
    <property type="entry name" value="major_cap_HK97"/>
    <property type="match status" value="1"/>
</dbReference>
<evidence type="ECO:0000313" key="5">
    <source>
        <dbReference type="Proteomes" id="UP001595647"/>
    </source>
</evidence>
<keyword evidence="2" id="KW-0732">Signal</keyword>
<protein>
    <submittedName>
        <fullName evidence="4">Phage major capsid protein</fullName>
    </submittedName>
</protein>
<organism evidence="4 5">
    <name type="scientific">Ciceribacter thiooxidans</name>
    <dbReference type="NCBI Taxonomy" id="1969821"/>
    <lineage>
        <taxon>Bacteria</taxon>
        <taxon>Pseudomonadati</taxon>
        <taxon>Pseudomonadota</taxon>
        <taxon>Alphaproteobacteria</taxon>
        <taxon>Hyphomicrobiales</taxon>
        <taxon>Rhizobiaceae</taxon>
        <taxon>Ciceribacter</taxon>
    </lineage>
</organism>
<dbReference type="Pfam" id="PF05065">
    <property type="entry name" value="Phage_capsid"/>
    <property type="match status" value="1"/>
</dbReference>
<feature type="chain" id="PRO_5045612767" evidence="2">
    <location>
        <begin position="27"/>
        <end position="471"/>
    </location>
</feature>
<comment type="subcellular location">
    <subcellularLocation>
        <location evidence="1">Virion</location>
    </subcellularLocation>
</comment>
<feature type="signal peptide" evidence="2">
    <location>
        <begin position="1"/>
        <end position="26"/>
    </location>
</feature>
<reference evidence="5" key="1">
    <citation type="journal article" date="2019" name="Int. J. Syst. Evol. Microbiol.">
        <title>The Global Catalogue of Microorganisms (GCM) 10K type strain sequencing project: providing services to taxonomists for standard genome sequencing and annotation.</title>
        <authorList>
            <consortium name="The Broad Institute Genomics Platform"/>
            <consortium name="The Broad Institute Genome Sequencing Center for Infectious Disease"/>
            <person name="Wu L."/>
            <person name="Ma J."/>
        </authorList>
    </citation>
    <scope>NUCLEOTIDE SEQUENCE [LARGE SCALE GENOMIC DNA]</scope>
    <source>
        <strain evidence="5">KCTC 52231</strain>
    </source>
</reference>
<feature type="domain" description="Phage capsid-like C-terminal" evidence="3">
    <location>
        <begin position="184"/>
        <end position="469"/>
    </location>
</feature>
<dbReference type="Gene3D" id="3.30.2320.10">
    <property type="entry name" value="hypothetical protein PF0899 domain"/>
    <property type="match status" value="1"/>
</dbReference>
<evidence type="ECO:0000313" key="4">
    <source>
        <dbReference type="EMBL" id="MFC3163067.1"/>
    </source>
</evidence>
<dbReference type="Gene3D" id="3.30.2400.10">
    <property type="entry name" value="Major capsid protein gp5"/>
    <property type="match status" value="1"/>
</dbReference>
<accession>A0ABV7I3L9</accession>
<dbReference type="EMBL" id="JBHRTG010000007">
    <property type="protein sequence ID" value="MFC3163067.1"/>
    <property type="molecule type" value="Genomic_DNA"/>
</dbReference>
<dbReference type="RefSeq" id="WP_244658662.1">
    <property type="nucleotide sequence ID" value="NZ_CP059896.1"/>
</dbReference>
<evidence type="ECO:0000259" key="3">
    <source>
        <dbReference type="Pfam" id="PF05065"/>
    </source>
</evidence>
<sequence length="471" mass="50028">MKTGKFIATLCVAAIACAFIAFTVSGAVDFTALVHTPHALGTSLAMTMAPALNHRARGLTGVRADSSNAAAILAELKQTFEAFKAERDAELKGINAKLADVVQTEKVDRINSEVTKLQKALDDVNATLAAIKIGGGSGDAVDPAKAEHAATFNKWFRKGDRAVDADIRDLEVKASLSTLSDPDGGYVVPEEMSNTIDRVVGTVSAMRSIATAMTISTDTYKKLVNMGGADAGWVGEKDARPETATPTLRELVFNTAEIYANPAATQTLLDDARVDIAAWLANEVSITFAEQEGAAFISGNGVMKPRGILAYDTVANASYAWGKIGFTATGAAADFAATNPADALISLFYSLKEGYRNGASWLTSDAVMETVRKFKDGQGNYLWAPPSGPANVATILGKPVATDDNMPALGANAFPVAFGNFQRGYLIIDRFGIRVLRDPYTNKPYVHFYTTKRVGGGVQNFEAIKLLKCST</sequence>
<dbReference type="InterPro" id="IPR024455">
    <property type="entry name" value="Phage_capsid"/>
</dbReference>
<dbReference type="Proteomes" id="UP001595647">
    <property type="component" value="Unassembled WGS sequence"/>
</dbReference>
<evidence type="ECO:0000256" key="1">
    <source>
        <dbReference type="ARBA" id="ARBA00004328"/>
    </source>
</evidence>
<dbReference type="PROSITE" id="PS51257">
    <property type="entry name" value="PROKAR_LIPOPROTEIN"/>
    <property type="match status" value="1"/>
</dbReference>
<keyword evidence="5" id="KW-1185">Reference proteome</keyword>
<dbReference type="InterPro" id="IPR054612">
    <property type="entry name" value="Phage_capsid-like_C"/>
</dbReference>
<comment type="caution">
    <text evidence="4">The sequence shown here is derived from an EMBL/GenBank/DDBJ whole genome shotgun (WGS) entry which is preliminary data.</text>
</comment>
<name>A0ABV7I3L9_9HYPH</name>
<gene>
    <name evidence="4" type="ORF">ACFOHV_07220</name>
</gene>
<proteinExistence type="predicted"/>
<dbReference type="SUPFAM" id="SSF56563">
    <property type="entry name" value="Major capsid protein gp5"/>
    <property type="match status" value="1"/>
</dbReference>